<reference evidence="1 2" key="1">
    <citation type="journal article" date="2020" name="Cell">
        <title>Large-Scale Comparative Analyses of Tick Genomes Elucidate Their Genetic Diversity and Vector Capacities.</title>
        <authorList>
            <consortium name="Tick Genome and Microbiome Consortium (TIGMIC)"/>
            <person name="Jia N."/>
            <person name="Wang J."/>
            <person name="Shi W."/>
            <person name="Du L."/>
            <person name="Sun Y."/>
            <person name="Zhan W."/>
            <person name="Jiang J.F."/>
            <person name="Wang Q."/>
            <person name="Zhang B."/>
            <person name="Ji P."/>
            <person name="Bell-Sakyi L."/>
            <person name="Cui X.M."/>
            <person name="Yuan T.T."/>
            <person name="Jiang B.G."/>
            <person name="Yang W.F."/>
            <person name="Lam T.T."/>
            <person name="Chang Q.C."/>
            <person name="Ding S.J."/>
            <person name="Wang X.J."/>
            <person name="Zhu J.G."/>
            <person name="Ruan X.D."/>
            <person name="Zhao L."/>
            <person name="Wei J.T."/>
            <person name="Ye R.Z."/>
            <person name="Que T.C."/>
            <person name="Du C.H."/>
            <person name="Zhou Y.H."/>
            <person name="Cheng J.X."/>
            <person name="Dai P.F."/>
            <person name="Guo W.B."/>
            <person name="Han X.H."/>
            <person name="Huang E.J."/>
            <person name="Li L.F."/>
            <person name="Wei W."/>
            <person name="Gao Y.C."/>
            <person name="Liu J.Z."/>
            <person name="Shao H.Z."/>
            <person name="Wang X."/>
            <person name="Wang C.C."/>
            <person name="Yang T.C."/>
            <person name="Huo Q.B."/>
            <person name="Li W."/>
            <person name="Chen H.Y."/>
            <person name="Chen S.E."/>
            <person name="Zhou L.G."/>
            <person name="Ni X.B."/>
            <person name="Tian J.H."/>
            <person name="Sheng Y."/>
            <person name="Liu T."/>
            <person name="Pan Y.S."/>
            <person name="Xia L.Y."/>
            <person name="Li J."/>
            <person name="Zhao F."/>
            <person name="Cao W.C."/>
        </authorList>
    </citation>
    <scope>NUCLEOTIDE SEQUENCE [LARGE SCALE GENOMIC DNA]</scope>
    <source>
        <strain evidence="1">HaeL-2018</strain>
    </source>
</reference>
<proteinExistence type="predicted"/>
<name>A0A9J6GYM4_HAELO</name>
<dbReference type="OrthoDB" id="6434825at2759"/>
<organism evidence="1 2">
    <name type="scientific">Haemaphysalis longicornis</name>
    <name type="common">Bush tick</name>
    <dbReference type="NCBI Taxonomy" id="44386"/>
    <lineage>
        <taxon>Eukaryota</taxon>
        <taxon>Metazoa</taxon>
        <taxon>Ecdysozoa</taxon>
        <taxon>Arthropoda</taxon>
        <taxon>Chelicerata</taxon>
        <taxon>Arachnida</taxon>
        <taxon>Acari</taxon>
        <taxon>Parasitiformes</taxon>
        <taxon>Ixodida</taxon>
        <taxon>Ixodoidea</taxon>
        <taxon>Ixodidae</taxon>
        <taxon>Haemaphysalinae</taxon>
        <taxon>Haemaphysalis</taxon>
    </lineage>
</organism>
<sequence length="72" mass="8486">MLSDSTMALHWIYGNSDRWQQFVRNRVSKIQHLMDKCMWRHCPGNDNLGEFLIRGIPAAQLSTNVLWWNEAP</sequence>
<evidence type="ECO:0000313" key="1">
    <source>
        <dbReference type="EMBL" id="KAH9379484.1"/>
    </source>
</evidence>
<gene>
    <name evidence="1" type="ORF">HPB48_018960</name>
</gene>
<dbReference type="EMBL" id="JABSTR010000010">
    <property type="protein sequence ID" value="KAH9379484.1"/>
    <property type="molecule type" value="Genomic_DNA"/>
</dbReference>
<evidence type="ECO:0000313" key="2">
    <source>
        <dbReference type="Proteomes" id="UP000821853"/>
    </source>
</evidence>
<dbReference type="AlphaFoldDB" id="A0A9J6GYM4"/>
<keyword evidence="2" id="KW-1185">Reference proteome</keyword>
<accession>A0A9J6GYM4</accession>
<dbReference type="Proteomes" id="UP000821853">
    <property type="component" value="Chromosome 8"/>
</dbReference>
<protein>
    <submittedName>
        <fullName evidence="1">Uncharacterized protein</fullName>
    </submittedName>
</protein>
<comment type="caution">
    <text evidence="1">The sequence shown here is derived from an EMBL/GenBank/DDBJ whole genome shotgun (WGS) entry which is preliminary data.</text>
</comment>
<dbReference type="VEuPathDB" id="VectorBase:HLOH_044745"/>